<keyword evidence="9" id="KW-0479">Metal-binding</keyword>
<evidence type="ECO:0000256" key="14">
    <source>
        <dbReference type="ARBA" id="ARBA00023211"/>
    </source>
</evidence>
<dbReference type="RefSeq" id="WP_260081101.1">
    <property type="nucleotide sequence ID" value="NZ_NJPO01000064.1"/>
</dbReference>
<keyword evidence="14" id="KW-0464">Manganese</keyword>
<dbReference type="InterPro" id="IPR012337">
    <property type="entry name" value="RNaseH-like_sf"/>
</dbReference>
<dbReference type="SMART" id="SM00479">
    <property type="entry name" value="EXOIII"/>
    <property type="match status" value="1"/>
</dbReference>
<evidence type="ECO:0000256" key="5">
    <source>
        <dbReference type="ARBA" id="ARBA00022679"/>
    </source>
</evidence>
<dbReference type="GO" id="GO:0045004">
    <property type="term" value="P:DNA replication proofreading"/>
    <property type="evidence" value="ECO:0007669"/>
    <property type="project" value="TreeGrafter"/>
</dbReference>
<comment type="cofactor">
    <cofactor evidence="2">
        <name>Mg(2+)</name>
        <dbReference type="ChEBI" id="CHEBI:18420"/>
    </cofactor>
</comment>
<sequence>MSSKIIRQIFLDTETTGINQVDVPYKGHRIIEIGAVEVINRRVTGKYFHTYLKPERFIDQDAFKIHGINNEFLEDKPTFAQVTQVFLDFIYNSELIIHNAPFDIGFINNELKMINHKIDNINTICQITDSLLLAQKIF</sequence>
<evidence type="ECO:0000256" key="12">
    <source>
        <dbReference type="ARBA" id="ARBA00022842"/>
    </source>
</evidence>
<reference evidence="17 18" key="1">
    <citation type="submission" date="2017-06" db="EMBL/GenBank/DDBJ databases">
        <title>Metabolic interaction between xylem feeders and their symbionts.</title>
        <authorList>
            <person name="Chouaia B."/>
        </authorList>
    </citation>
    <scope>NUCLEOTIDE SEQUENCE [LARGE SCALE GENOMIC DNA]</scope>
    <source>
        <strain evidence="17 18">Gra</strain>
    </source>
</reference>
<evidence type="ECO:0000256" key="8">
    <source>
        <dbReference type="ARBA" id="ARBA00022722"/>
    </source>
</evidence>
<evidence type="ECO:0000256" key="3">
    <source>
        <dbReference type="ARBA" id="ARBA00012417"/>
    </source>
</evidence>
<evidence type="ECO:0000313" key="17">
    <source>
        <dbReference type="EMBL" id="PLK58884.1"/>
    </source>
</evidence>
<dbReference type="GO" id="GO:0008408">
    <property type="term" value="F:3'-5' exonuclease activity"/>
    <property type="evidence" value="ECO:0007669"/>
    <property type="project" value="TreeGrafter"/>
</dbReference>
<evidence type="ECO:0000256" key="9">
    <source>
        <dbReference type="ARBA" id="ARBA00022723"/>
    </source>
</evidence>
<dbReference type="NCBIfam" id="TIGR00573">
    <property type="entry name" value="dnaq"/>
    <property type="match status" value="1"/>
</dbReference>
<dbReference type="AlphaFoldDB" id="A0A2N4XX45"/>
<evidence type="ECO:0000256" key="11">
    <source>
        <dbReference type="ARBA" id="ARBA00022839"/>
    </source>
</evidence>
<dbReference type="FunFam" id="3.30.420.10:FF:000012">
    <property type="entry name" value="DNA polymerase III subunit epsilon"/>
    <property type="match status" value="1"/>
</dbReference>
<evidence type="ECO:0000256" key="1">
    <source>
        <dbReference type="ARBA" id="ARBA00001936"/>
    </source>
</evidence>
<keyword evidence="8" id="KW-0540">Nuclease</keyword>
<keyword evidence="11" id="KW-0269">Exonuclease</keyword>
<comment type="cofactor">
    <cofactor evidence="1">
        <name>Mn(2+)</name>
        <dbReference type="ChEBI" id="CHEBI:29035"/>
    </cofactor>
</comment>
<dbReference type="InterPro" id="IPR006054">
    <property type="entry name" value="DnaQ"/>
</dbReference>
<dbReference type="SUPFAM" id="SSF53098">
    <property type="entry name" value="Ribonuclease H-like"/>
    <property type="match status" value="1"/>
</dbReference>
<keyword evidence="13" id="KW-0239">DNA-directed DNA polymerase</keyword>
<dbReference type="GO" id="GO:0003887">
    <property type="term" value="F:DNA-directed DNA polymerase activity"/>
    <property type="evidence" value="ECO:0007669"/>
    <property type="project" value="UniProtKB-KW"/>
</dbReference>
<dbReference type="GO" id="GO:0005829">
    <property type="term" value="C:cytosol"/>
    <property type="evidence" value="ECO:0007669"/>
    <property type="project" value="TreeGrafter"/>
</dbReference>
<keyword evidence="12" id="KW-0460">Magnesium</keyword>
<evidence type="ECO:0000256" key="2">
    <source>
        <dbReference type="ARBA" id="ARBA00001946"/>
    </source>
</evidence>
<dbReference type="EMBL" id="NJPO01000064">
    <property type="protein sequence ID" value="PLK58884.1"/>
    <property type="molecule type" value="Genomic_DNA"/>
</dbReference>
<evidence type="ECO:0000313" key="18">
    <source>
        <dbReference type="Proteomes" id="UP000234253"/>
    </source>
</evidence>
<evidence type="ECO:0000256" key="13">
    <source>
        <dbReference type="ARBA" id="ARBA00022932"/>
    </source>
</evidence>
<dbReference type="Proteomes" id="UP000234253">
    <property type="component" value="Unassembled WGS sequence"/>
</dbReference>
<dbReference type="GO" id="GO:0003677">
    <property type="term" value="F:DNA binding"/>
    <property type="evidence" value="ECO:0007669"/>
    <property type="project" value="InterPro"/>
</dbReference>
<keyword evidence="5" id="KW-0808">Transferase</keyword>
<feature type="non-terminal residue" evidence="17">
    <location>
        <position position="138"/>
    </location>
</feature>
<organism evidence="17 18">
    <name type="scientific">Candidatus Palibaumannia cicadellinicola</name>
    <dbReference type="NCBI Taxonomy" id="186490"/>
    <lineage>
        <taxon>Bacteria</taxon>
        <taxon>Pseudomonadati</taxon>
        <taxon>Pseudomonadota</taxon>
        <taxon>Gammaproteobacteria</taxon>
        <taxon>Candidatus Palibaumannia</taxon>
    </lineage>
</organism>
<dbReference type="InterPro" id="IPR013520">
    <property type="entry name" value="Ribonucl_H"/>
</dbReference>
<dbReference type="Gene3D" id="3.30.420.10">
    <property type="entry name" value="Ribonuclease H-like superfamily/Ribonuclease H"/>
    <property type="match status" value="1"/>
</dbReference>
<proteinExistence type="predicted"/>
<comment type="catalytic activity">
    <reaction evidence="15">
        <text>DNA(n) + a 2'-deoxyribonucleoside 5'-triphosphate = DNA(n+1) + diphosphate</text>
        <dbReference type="Rhea" id="RHEA:22508"/>
        <dbReference type="Rhea" id="RHEA-COMP:17339"/>
        <dbReference type="Rhea" id="RHEA-COMP:17340"/>
        <dbReference type="ChEBI" id="CHEBI:33019"/>
        <dbReference type="ChEBI" id="CHEBI:61560"/>
        <dbReference type="ChEBI" id="CHEBI:173112"/>
        <dbReference type="EC" id="2.7.7.7"/>
    </reaction>
</comment>
<comment type="caution">
    <text evidence="17">The sequence shown here is derived from an EMBL/GenBank/DDBJ whole genome shotgun (WGS) entry which is preliminary data.</text>
</comment>
<keyword evidence="10" id="KW-0378">Hydrolase</keyword>
<dbReference type="GO" id="GO:0046872">
    <property type="term" value="F:metal ion binding"/>
    <property type="evidence" value="ECO:0007669"/>
    <property type="project" value="UniProtKB-KW"/>
</dbReference>
<evidence type="ECO:0000256" key="6">
    <source>
        <dbReference type="ARBA" id="ARBA00022695"/>
    </source>
</evidence>
<name>A0A2N4XX45_9GAMM</name>
<evidence type="ECO:0000256" key="7">
    <source>
        <dbReference type="ARBA" id="ARBA00022705"/>
    </source>
</evidence>
<dbReference type="Pfam" id="PF00929">
    <property type="entry name" value="RNase_T"/>
    <property type="match status" value="1"/>
</dbReference>
<accession>A0A2N4XX45</accession>
<evidence type="ECO:0000256" key="15">
    <source>
        <dbReference type="ARBA" id="ARBA00049244"/>
    </source>
</evidence>
<evidence type="ECO:0000259" key="16">
    <source>
        <dbReference type="SMART" id="SM00479"/>
    </source>
</evidence>
<evidence type="ECO:0000256" key="10">
    <source>
        <dbReference type="ARBA" id="ARBA00022801"/>
    </source>
</evidence>
<keyword evidence="7" id="KW-0235">DNA replication</keyword>
<dbReference type="InterPro" id="IPR036397">
    <property type="entry name" value="RNaseH_sf"/>
</dbReference>
<dbReference type="EC" id="2.7.7.7" evidence="3"/>
<dbReference type="PANTHER" id="PTHR30231">
    <property type="entry name" value="DNA POLYMERASE III SUBUNIT EPSILON"/>
    <property type="match status" value="1"/>
</dbReference>
<protein>
    <recommendedName>
        <fullName evidence="4">DNA polymerase III subunit epsilon</fullName>
        <ecNumber evidence="3">2.7.7.7</ecNumber>
    </recommendedName>
</protein>
<gene>
    <name evidence="17" type="ORF">CEX73_01310</name>
</gene>
<keyword evidence="6" id="KW-0548">Nucleotidyltransferase</keyword>
<evidence type="ECO:0000256" key="4">
    <source>
        <dbReference type="ARBA" id="ARBA00020352"/>
    </source>
</evidence>
<feature type="domain" description="Exonuclease" evidence="16">
    <location>
        <begin position="7"/>
        <end position="137"/>
    </location>
</feature>
<dbReference type="PANTHER" id="PTHR30231:SF41">
    <property type="entry name" value="DNA POLYMERASE III SUBUNIT EPSILON"/>
    <property type="match status" value="1"/>
</dbReference>